<dbReference type="PANTHER" id="PTHR36114">
    <property type="entry name" value="16.7 KDA PROTEIN IN WHIE LOCUS"/>
    <property type="match status" value="1"/>
</dbReference>
<evidence type="ECO:0000259" key="1">
    <source>
        <dbReference type="Pfam" id="PF07883"/>
    </source>
</evidence>
<dbReference type="PANTHER" id="PTHR36114:SF1">
    <property type="entry name" value="16.7 KDA PROTEIN IN WHIE LOCUS"/>
    <property type="match status" value="1"/>
</dbReference>
<sequence>MIEKVNLKENVNMIDVPFHYKRVGTLNNHMLNVLQAKNRTLDFHIHENSDEMFYCIEGEFDIEFEDGLTHLCEGDFIIIPKGTKHRPVCKELVKCLLIEVEGTLNKENTGGTYNE</sequence>
<organism evidence="2 3">
    <name type="scientific">Enterococcus faecium 10/96A</name>
    <dbReference type="NCBI Taxonomy" id="1391465"/>
    <lineage>
        <taxon>Bacteria</taxon>
        <taxon>Bacillati</taxon>
        <taxon>Bacillota</taxon>
        <taxon>Bacilli</taxon>
        <taxon>Lactobacillales</taxon>
        <taxon>Enterococcaceae</taxon>
        <taxon>Enterococcus</taxon>
    </lineage>
</organism>
<name>A0AAV3KYA4_ENTFC</name>
<dbReference type="InterPro" id="IPR052044">
    <property type="entry name" value="PKS_Associated_Protein"/>
</dbReference>
<feature type="domain" description="Cupin type-2" evidence="1">
    <location>
        <begin position="40"/>
        <end position="96"/>
    </location>
</feature>
<proteinExistence type="predicted"/>
<dbReference type="InterPro" id="IPR013096">
    <property type="entry name" value="Cupin_2"/>
</dbReference>
<evidence type="ECO:0000313" key="3">
    <source>
        <dbReference type="Proteomes" id="UP000017126"/>
    </source>
</evidence>
<reference evidence="2 3" key="1">
    <citation type="submission" date="2013-09" db="EMBL/GenBank/DDBJ databases">
        <title>The Genome Sequence of Enterococcus faecium 10/96A.</title>
        <authorList>
            <consortium name="The Broad Institute Genome Sequencing Platform"/>
            <consortium name="The Broad Institute Genome Sequencing Center for Infectious Disease"/>
            <person name="Earl A.M."/>
            <person name="Gilmore M.S."/>
            <person name="Lebreton F."/>
            <person name="Courvalin P."/>
            <person name="Walker B."/>
            <person name="Young S.K."/>
            <person name="Zeng Q."/>
            <person name="Gargeya S."/>
            <person name="Fitzgerald M."/>
            <person name="Haas B."/>
            <person name="Abouelleil A."/>
            <person name="Alvarado L."/>
            <person name="Arachchi H.M."/>
            <person name="Berlin A.M."/>
            <person name="Chapman S.B."/>
            <person name="Dewar J."/>
            <person name="Goldberg J."/>
            <person name="Griggs A."/>
            <person name="Gujja S."/>
            <person name="Hansen M."/>
            <person name="Howarth C."/>
            <person name="Imamovic A."/>
            <person name="Larimer J."/>
            <person name="McCowan C."/>
            <person name="Murphy C."/>
            <person name="Neiman D."/>
            <person name="Pearson M."/>
            <person name="Priest M."/>
            <person name="Roberts A."/>
            <person name="Saif S."/>
            <person name="Shea T."/>
            <person name="Sisk P."/>
            <person name="Sykes S."/>
            <person name="Wortman J."/>
            <person name="Nusbaum C."/>
            <person name="Birren B."/>
        </authorList>
    </citation>
    <scope>NUCLEOTIDE SEQUENCE [LARGE SCALE GENOMIC DNA]</scope>
    <source>
        <strain evidence="2 3">10/96A</strain>
    </source>
</reference>
<dbReference type="Pfam" id="PF07883">
    <property type="entry name" value="Cupin_2"/>
    <property type="match status" value="1"/>
</dbReference>
<dbReference type="InterPro" id="IPR011051">
    <property type="entry name" value="RmlC_Cupin_sf"/>
</dbReference>
<dbReference type="Proteomes" id="UP000017126">
    <property type="component" value="Unassembled WGS sequence"/>
</dbReference>
<dbReference type="AlphaFoldDB" id="A0AAV3KYA4"/>
<dbReference type="RefSeq" id="WP_023043202.1">
    <property type="nucleotide sequence ID" value="NZ_KI518290.1"/>
</dbReference>
<dbReference type="SUPFAM" id="SSF51182">
    <property type="entry name" value="RmlC-like cupins"/>
    <property type="match status" value="1"/>
</dbReference>
<dbReference type="EMBL" id="AXOL01000070">
    <property type="protein sequence ID" value="ERT48196.1"/>
    <property type="molecule type" value="Genomic_DNA"/>
</dbReference>
<evidence type="ECO:0000313" key="2">
    <source>
        <dbReference type="EMBL" id="ERT48196.1"/>
    </source>
</evidence>
<protein>
    <recommendedName>
        <fullName evidence="1">Cupin type-2 domain-containing protein</fullName>
    </recommendedName>
</protein>
<dbReference type="InterPro" id="IPR014710">
    <property type="entry name" value="RmlC-like_jellyroll"/>
</dbReference>
<comment type="caution">
    <text evidence="2">The sequence shown here is derived from an EMBL/GenBank/DDBJ whole genome shotgun (WGS) entry which is preliminary data.</text>
</comment>
<gene>
    <name evidence="2" type="ORF">O991_02628</name>
</gene>
<dbReference type="Gene3D" id="2.60.120.10">
    <property type="entry name" value="Jelly Rolls"/>
    <property type="match status" value="1"/>
</dbReference>
<accession>A0AAV3KYA4</accession>